<dbReference type="OrthoDB" id="53299at2"/>
<dbReference type="InterPro" id="IPR011013">
    <property type="entry name" value="Gal_mutarotase_sf_dom"/>
</dbReference>
<dbReference type="Pfam" id="PF02929">
    <property type="entry name" value="Bgal_small_N"/>
    <property type="match status" value="1"/>
</dbReference>
<comment type="catalytic activity">
    <reaction evidence="1">
        <text>Hydrolysis of terminal non-reducing beta-D-galactose residues in beta-D-galactosides.</text>
        <dbReference type="EC" id="3.2.1.23"/>
    </reaction>
</comment>
<evidence type="ECO:0000256" key="6">
    <source>
        <dbReference type="ARBA" id="ARBA00032230"/>
    </source>
</evidence>
<dbReference type="Pfam" id="PF00754">
    <property type="entry name" value="F5_F8_type_C"/>
    <property type="match status" value="1"/>
</dbReference>
<dbReference type="SUPFAM" id="SSF51445">
    <property type="entry name" value="(Trans)glycosidases"/>
    <property type="match status" value="1"/>
</dbReference>
<dbReference type="AlphaFoldDB" id="A0A402CU27"/>
<dbReference type="PANTHER" id="PTHR46323:SF2">
    <property type="entry name" value="BETA-GALACTOSIDASE"/>
    <property type="match status" value="1"/>
</dbReference>
<comment type="similarity">
    <text evidence="2">Belongs to the glycosyl hydrolase 2 family.</text>
</comment>
<dbReference type="GO" id="GO:0005990">
    <property type="term" value="P:lactose catabolic process"/>
    <property type="evidence" value="ECO:0007669"/>
    <property type="project" value="TreeGrafter"/>
</dbReference>
<dbReference type="GO" id="GO:0030246">
    <property type="term" value="F:carbohydrate binding"/>
    <property type="evidence" value="ECO:0007669"/>
    <property type="project" value="InterPro"/>
</dbReference>
<dbReference type="Pfam" id="PF16353">
    <property type="entry name" value="LacZ_4"/>
    <property type="match status" value="1"/>
</dbReference>
<dbReference type="PROSITE" id="PS50022">
    <property type="entry name" value="FA58C_3"/>
    <property type="match status" value="1"/>
</dbReference>
<reference evidence="7 8" key="1">
    <citation type="journal article" date="2019" name="Int. J. Syst. Evol. Microbiol.">
        <title>Capsulimonas corticalis gen. nov., sp. nov., an aerobic capsulated bacterium, of a novel bacterial order, Capsulimonadales ord. nov., of the class Armatimonadia of the phylum Armatimonadetes.</title>
        <authorList>
            <person name="Li J."/>
            <person name="Kudo C."/>
            <person name="Tonouchi A."/>
        </authorList>
    </citation>
    <scope>NUCLEOTIDE SEQUENCE [LARGE SCALE GENOMIC DNA]</scope>
    <source>
        <strain evidence="7 8">AX-7</strain>
    </source>
</reference>
<dbReference type="Pfam" id="PF00703">
    <property type="entry name" value="Glyco_hydro_2"/>
    <property type="match status" value="1"/>
</dbReference>
<dbReference type="InterPro" id="IPR032312">
    <property type="entry name" value="LacZ_4"/>
</dbReference>
<name>A0A402CU27_9BACT</name>
<evidence type="ECO:0000256" key="1">
    <source>
        <dbReference type="ARBA" id="ARBA00001412"/>
    </source>
</evidence>
<dbReference type="InterPro" id="IPR017853">
    <property type="entry name" value="GH"/>
</dbReference>
<dbReference type="Pfam" id="PF02837">
    <property type="entry name" value="Glyco_hydro_2_N"/>
    <property type="match status" value="1"/>
</dbReference>
<keyword evidence="4" id="KW-0378">Hydrolase</keyword>
<keyword evidence="5" id="KW-0326">Glycosidase</keyword>
<dbReference type="InterPro" id="IPR006103">
    <property type="entry name" value="Glyco_hydro_2_cat"/>
</dbReference>
<evidence type="ECO:0000256" key="3">
    <source>
        <dbReference type="ARBA" id="ARBA00012756"/>
    </source>
</evidence>
<dbReference type="InterPro" id="IPR006101">
    <property type="entry name" value="Glyco_hydro_2"/>
</dbReference>
<proteinExistence type="inferred from homology"/>
<dbReference type="EMBL" id="AP025739">
    <property type="protein sequence ID" value="BDI28831.1"/>
    <property type="molecule type" value="Genomic_DNA"/>
</dbReference>
<dbReference type="InterPro" id="IPR004199">
    <property type="entry name" value="B-gal_small/dom_5"/>
</dbReference>
<dbReference type="SUPFAM" id="SSF74650">
    <property type="entry name" value="Galactose mutarotase-like"/>
    <property type="match status" value="1"/>
</dbReference>
<keyword evidence="8" id="KW-1185">Reference proteome</keyword>
<dbReference type="EC" id="3.2.1.23" evidence="3"/>
<evidence type="ECO:0000256" key="2">
    <source>
        <dbReference type="ARBA" id="ARBA00007401"/>
    </source>
</evidence>
<dbReference type="InterPro" id="IPR036156">
    <property type="entry name" value="Beta-gal/glucu_dom_sf"/>
</dbReference>
<dbReference type="GO" id="GO:0004565">
    <property type="term" value="F:beta-galactosidase activity"/>
    <property type="evidence" value="ECO:0007669"/>
    <property type="project" value="UniProtKB-EC"/>
</dbReference>
<dbReference type="Gene3D" id="3.20.20.80">
    <property type="entry name" value="Glycosidases"/>
    <property type="match status" value="1"/>
</dbReference>
<dbReference type="Proteomes" id="UP000287394">
    <property type="component" value="Chromosome"/>
</dbReference>
<sequence length="1137" mass="123598">MIRSRFLSSTLMMGALAISSIAFSSTAFASSVTPARLPLPLPGDTPLPPDRLRAANPWNLPMNGLWKFQLTRGQVVDGRFARSSVDAIGFRVSGSQGGNTPENAFDGDPKTRWCAPNGDFPQWIQVDLKQERTVSAVNLLWERDTETYRCKVEGSADARVWTPLSQPSTAEGAGVGNGTLAITPRAVRYVRLTVLGTTGTGWASLYELGVQYKDDQGNLVTWRPGAPDLSPPPHADDFVQPDYDDRKWDNLQTPSNWEMAGYSIPTYDAVDDAVGQYRRWVTVPASWAGRKIIWRFDGAFNGAEIFVNGRKAGYHESGYTAFDVDLTGLVKPGQRNLFAVRLSKTTPSSECETGDYQSLGGIYRDTSLIAAPKTHVSDITVRTPLTNNYQDATLDASVSVEGEPGATVQLSGILTDAAGNPTSVRLSGTAQIGADGTGAVALSAPVTSPRLWSAEKPALYYVVLNLTQNGKSVERVEQRFGFRQVTIQDNVVLWNGKAIKTTGICRHDFWADKGFALTDKEWSQDLTMMKAANINAIRTSHYNHAARFLELCDEKGMYILDEVPFCWIDDHVKDPKFNAPLLSRAADTVGRDKNRACVLAWSLGNENPVGPNTQDVFDLVQKLDPTRPAFASGAGPWDVKGQPIRDTHYPGPDFFQHYIDVDSAKAPLVVTEHPHTFYSKEQQEYDPGISDLWSETLIKTWDILWKQPKILGSFIWEWQCQGIADKFPDHETEFYYGTDHMRQENNKGIVSAYRVPKPELWIVKNVYSPVVVGARTINPAGGVCTVPITNHYTFTDLSEITCRWTVLDGDKALKTGTLKLSCAPMQSTDASFPALDGMTALRLQFLRADGTEITSSRLLVTGTPSPAAPPALSSGATLATNDASDTLSVTNTLQSVVFDKHTGMIQKWTVNGRDLIASASVLNFGESKKARGDGFYRAPQPPATQNASVTAAAQSNGAVRVTVASQVVSKAGGDNLAKLTTVYDIQPNAEISVAWTLDWTAAATELWEAGLSIPVAPSLSEMRWSRDAYFTDYPKGNLGEPAGECHAGDTRFLASKSSLHWLTLTGADGAGVALLRGDTPLVGRARSASGGVTLLASSRIAASGPDDLSRSWMRDHEIEVGPGKPLTGAFVLRAVGK</sequence>
<accession>A0A402CU27</accession>
<evidence type="ECO:0000313" key="8">
    <source>
        <dbReference type="Proteomes" id="UP000287394"/>
    </source>
</evidence>
<dbReference type="GO" id="GO:0009341">
    <property type="term" value="C:beta-galactosidase complex"/>
    <property type="evidence" value="ECO:0007669"/>
    <property type="project" value="InterPro"/>
</dbReference>
<evidence type="ECO:0000256" key="5">
    <source>
        <dbReference type="ARBA" id="ARBA00023295"/>
    </source>
</evidence>
<dbReference type="PRINTS" id="PR00132">
    <property type="entry name" value="GLHYDRLASE2"/>
</dbReference>
<dbReference type="SUPFAM" id="SSF49303">
    <property type="entry name" value="beta-Galactosidase/glucuronidase domain"/>
    <property type="match status" value="2"/>
</dbReference>
<dbReference type="Gene3D" id="2.70.98.10">
    <property type="match status" value="1"/>
</dbReference>
<dbReference type="PANTHER" id="PTHR46323">
    <property type="entry name" value="BETA-GALACTOSIDASE"/>
    <property type="match status" value="1"/>
</dbReference>
<dbReference type="InterPro" id="IPR008979">
    <property type="entry name" value="Galactose-bd-like_sf"/>
</dbReference>
<protein>
    <recommendedName>
        <fullName evidence="3">beta-galactosidase</fullName>
        <ecNumber evidence="3">3.2.1.23</ecNumber>
    </recommendedName>
    <alternativeName>
        <fullName evidence="6">Lactase</fullName>
    </alternativeName>
</protein>
<dbReference type="InterPro" id="IPR050347">
    <property type="entry name" value="Bact_Beta-galactosidase"/>
</dbReference>
<evidence type="ECO:0000256" key="4">
    <source>
        <dbReference type="ARBA" id="ARBA00022801"/>
    </source>
</evidence>
<dbReference type="InterPro" id="IPR006102">
    <property type="entry name" value="Ig-like_GH2"/>
</dbReference>
<dbReference type="SUPFAM" id="SSF49785">
    <property type="entry name" value="Galactose-binding domain-like"/>
    <property type="match status" value="2"/>
</dbReference>
<dbReference type="InterPro" id="IPR013783">
    <property type="entry name" value="Ig-like_fold"/>
</dbReference>
<dbReference type="Gene3D" id="2.60.120.260">
    <property type="entry name" value="Galactose-binding domain-like"/>
    <property type="match status" value="2"/>
</dbReference>
<gene>
    <name evidence="7" type="ORF">CCAX7_008820</name>
</gene>
<evidence type="ECO:0000313" key="7">
    <source>
        <dbReference type="EMBL" id="BDI28831.1"/>
    </source>
</evidence>
<dbReference type="KEGG" id="ccot:CCAX7_008820"/>
<dbReference type="InterPro" id="IPR014718">
    <property type="entry name" value="GH-type_carb-bd"/>
</dbReference>
<dbReference type="Gene3D" id="2.60.40.10">
    <property type="entry name" value="Immunoglobulins"/>
    <property type="match status" value="2"/>
</dbReference>
<organism evidence="7 8">
    <name type="scientific">Capsulimonas corticalis</name>
    <dbReference type="NCBI Taxonomy" id="2219043"/>
    <lineage>
        <taxon>Bacteria</taxon>
        <taxon>Bacillati</taxon>
        <taxon>Armatimonadota</taxon>
        <taxon>Armatimonadia</taxon>
        <taxon>Capsulimonadales</taxon>
        <taxon>Capsulimonadaceae</taxon>
        <taxon>Capsulimonas</taxon>
    </lineage>
</organism>
<dbReference type="InterPro" id="IPR006104">
    <property type="entry name" value="Glyco_hydro_2_N"/>
</dbReference>
<dbReference type="Pfam" id="PF02836">
    <property type="entry name" value="Glyco_hydro_2_C"/>
    <property type="match status" value="1"/>
</dbReference>
<dbReference type="SMART" id="SM01038">
    <property type="entry name" value="Bgal_small_N"/>
    <property type="match status" value="1"/>
</dbReference>
<dbReference type="InterPro" id="IPR000421">
    <property type="entry name" value="FA58C"/>
</dbReference>